<evidence type="ECO:0000313" key="2">
    <source>
        <dbReference type="Proteomes" id="UP000000770"/>
    </source>
</evidence>
<protein>
    <submittedName>
        <fullName evidence="1">Uncharacterized protein</fullName>
    </submittedName>
</protein>
<keyword evidence="1" id="KW-0614">Plasmid</keyword>
<reference evidence="1 2" key="1">
    <citation type="submission" date="2007-11" db="EMBL/GenBank/DDBJ databases">
        <title>Complete sequence of plasmid3 pS19503 of Shewanella baltica OS195.</title>
        <authorList>
            <consortium name="US DOE Joint Genome Institute"/>
            <person name="Copeland A."/>
            <person name="Lucas S."/>
            <person name="Lapidus A."/>
            <person name="Barry K."/>
            <person name="Glavina del Rio T."/>
            <person name="Dalin E."/>
            <person name="Tice H."/>
            <person name="Pitluck S."/>
            <person name="Chain P."/>
            <person name="Malfatti S."/>
            <person name="Shin M."/>
            <person name="Vergez L."/>
            <person name="Schmutz J."/>
            <person name="Larimer F."/>
            <person name="Land M."/>
            <person name="Hauser L."/>
            <person name="Kyrpides N."/>
            <person name="Kim E."/>
            <person name="Brettar I."/>
            <person name="Rodrigues J."/>
            <person name="Konstantinidis K."/>
            <person name="Klappenbach J."/>
            <person name="Hofle M."/>
            <person name="Tiedje J."/>
            <person name="Richardson P."/>
        </authorList>
    </citation>
    <scope>NUCLEOTIDE SEQUENCE [LARGE SCALE GENOMIC DNA]</scope>
    <source>
        <strain evidence="1 2">OS195</strain>
        <plasmid evidence="2">Plasmid pS19503</plasmid>
    </source>
</reference>
<dbReference type="InterPro" id="IPR035225">
    <property type="entry name" value="DUF5338"/>
</dbReference>
<dbReference type="AlphaFoldDB" id="A9L6P6"/>
<proteinExistence type="predicted"/>
<accession>A9L6P6</accession>
<dbReference type="Pfam" id="PF17273">
    <property type="entry name" value="DUF5338"/>
    <property type="match status" value="1"/>
</dbReference>
<organism evidence="1 2">
    <name type="scientific">Shewanella baltica (strain OS195)</name>
    <dbReference type="NCBI Taxonomy" id="399599"/>
    <lineage>
        <taxon>Bacteria</taxon>
        <taxon>Pseudomonadati</taxon>
        <taxon>Pseudomonadota</taxon>
        <taxon>Gammaproteobacteria</taxon>
        <taxon>Alteromonadales</taxon>
        <taxon>Shewanellaceae</taxon>
        <taxon>Shewanella</taxon>
    </lineage>
</organism>
<geneLocation type="plasmid" evidence="1 2">
    <name>pS19503</name>
</geneLocation>
<name>A9L6P6_SHEB9</name>
<dbReference type="Proteomes" id="UP000000770">
    <property type="component" value="Plasmid pS19503"/>
</dbReference>
<dbReference type="KEGG" id="sbn:Sbal195_4673"/>
<sequence length="117" mass="13563">MSSKKEGLAAWYAKQADKKPKTRAYAWLQFLAVTDQISAELSEGHSLKLIHRYLTDLGKINFHYDTFLRYQKRYQAQHSKTNTLPVQQQAPAPINNIQPEKKKTFNYNPIPDISKLV</sequence>
<gene>
    <name evidence="1" type="ordered locus">Sbal195_4673</name>
</gene>
<dbReference type="EMBL" id="CP000894">
    <property type="protein sequence ID" value="ABX51828.1"/>
    <property type="molecule type" value="Genomic_DNA"/>
</dbReference>
<evidence type="ECO:0000313" key="1">
    <source>
        <dbReference type="EMBL" id="ABX51828.1"/>
    </source>
</evidence>
<dbReference type="HOGENOM" id="CLU_2083242_0_0_6"/>
<dbReference type="RefSeq" id="WP_012197993.1">
    <property type="nucleotide sequence ID" value="NC_010000.1"/>
</dbReference>